<proteinExistence type="predicted"/>
<name>A0A955RRU4_UNCKA</name>
<dbReference type="SUPFAM" id="SSF53448">
    <property type="entry name" value="Nucleotide-diphospho-sugar transferases"/>
    <property type="match status" value="1"/>
</dbReference>
<evidence type="ECO:0000313" key="1">
    <source>
        <dbReference type="EMBL" id="MCA9391900.1"/>
    </source>
</evidence>
<reference evidence="1" key="1">
    <citation type="submission" date="2020-04" db="EMBL/GenBank/DDBJ databases">
        <authorList>
            <person name="Zhang T."/>
        </authorList>
    </citation>
    <scope>NUCLEOTIDE SEQUENCE</scope>
    <source>
        <strain evidence="1">HKST-UBA03</strain>
    </source>
</reference>
<dbReference type="AlphaFoldDB" id="A0A955RRU4"/>
<reference evidence="1" key="2">
    <citation type="journal article" date="2021" name="Microbiome">
        <title>Successional dynamics and alternative stable states in a saline activated sludge microbial community over 9 years.</title>
        <authorList>
            <person name="Wang Y."/>
            <person name="Ye J."/>
            <person name="Ju F."/>
            <person name="Liu L."/>
            <person name="Boyd J.A."/>
            <person name="Deng Y."/>
            <person name="Parks D.H."/>
            <person name="Jiang X."/>
            <person name="Yin X."/>
            <person name="Woodcroft B.J."/>
            <person name="Tyson G.W."/>
            <person name="Hugenholtz P."/>
            <person name="Polz M.F."/>
            <person name="Zhang T."/>
        </authorList>
    </citation>
    <scope>NUCLEOTIDE SEQUENCE</scope>
    <source>
        <strain evidence="1">HKST-UBA03</strain>
    </source>
</reference>
<comment type="caution">
    <text evidence="1">The sequence shown here is derived from an EMBL/GenBank/DDBJ whole genome shotgun (WGS) entry which is preliminary data.</text>
</comment>
<gene>
    <name evidence="1" type="ORF">KC614_01700</name>
</gene>
<dbReference type="EMBL" id="JAGQKZ010000009">
    <property type="protein sequence ID" value="MCA9391900.1"/>
    <property type="molecule type" value="Genomic_DNA"/>
</dbReference>
<sequence length="276" mass="31218">MKKHAIVTACNQRHESFLANNWYQSLVDNVNLADIDIVILDFGLSDWVKKAMPTASFLLCKSKGHIVNARYKELLRVVDKGYDQILMCDGGDIIFQDDISALFAENASSFRCVVEGSGSIRYDRAVVGRLASKYKKDVVKTIANKNLINVGFIIAPAERFKWLCSSMLEMLPSLDVWGFDTMIINYLLYKEGFVELPHKNNFIITNYWNEGVKVVHDVFLSTSGEVIPVVHNAGGWRVLRPVLGFGYKKGVNKLSVTYYLAKPFTRVANIILRLVR</sequence>
<evidence type="ECO:0000313" key="2">
    <source>
        <dbReference type="Proteomes" id="UP000751518"/>
    </source>
</evidence>
<accession>A0A955RRU4</accession>
<dbReference type="Gene3D" id="3.90.550.10">
    <property type="entry name" value="Spore Coat Polysaccharide Biosynthesis Protein SpsA, Chain A"/>
    <property type="match status" value="1"/>
</dbReference>
<organism evidence="1 2">
    <name type="scientific">candidate division WWE3 bacterium</name>
    <dbReference type="NCBI Taxonomy" id="2053526"/>
    <lineage>
        <taxon>Bacteria</taxon>
        <taxon>Katanobacteria</taxon>
    </lineage>
</organism>
<dbReference type="Proteomes" id="UP000751518">
    <property type="component" value="Unassembled WGS sequence"/>
</dbReference>
<protein>
    <submittedName>
        <fullName evidence="1">Uncharacterized protein</fullName>
    </submittedName>
</protein>
<dbReference type="InterPro" id="IPR029044">
    <property type="entry name" value="Nucleotide-diphossugar_trans"/>
</dbReference>